<organism evidence="2 3">
    <name type="scientific">Dryococelus australis</name>
    <dbReference type="NCBI Taxonomy" id="614101"/>
    <lineage>
        <taxon>Eukaryota</taxon>
        <taxon>Metazoa</taxon>
        <taxon>Ecdysozoa</taxon>
        <taxon>Arthropoda</taxon>
        <taxon>Hexapoda</taxon>
        <taxon>Insecta</taxon>
        <taxon>Pterygota</taxon>
        <taxon>Neoptera</taxon>
        <taxon>Polyneoptera</taxon>
        <taxon>Phasmatodea</taxon>
        <taxon>Verophasmatodea</taxon>
        <taxon>Anareolatae</taxon>
        <taxon>Phasmatidae</taxon>
        <taxon>Eurycanthinae</taxon>
        <taxon>Dryococelus</taxon>
    </lineage>
</organism>
<evidence type="ECO:0000313" key="2">
    <source>
        <dbReference type="EMBL" id="KAJ8869510.1"/>
    </source>
</evidence>
<feature type="compositionally biased region" description="Basic and acidic residues" evidence="1">
    <location>
        <begin position="304"/>
        <end position="313"/>
    </location>
</feature>
<reference evidence="2 3" key="1">
    <citation type="submission" date="2023-02" db="EMBL/GenBank/DDBJ databases">
        <title>LHISI_Scaffold_Assembly.</title>
        <authorList>
            <person name="Stuart O.P."/>
            <person name="Cleave R."/>
            <person name="Magrath M.J.L."/>
            <person name="Mikheyev A.S."/>
        </authorList>
    </citation>
    <scope>NUCLEOTIDE SEQUENCE [LARGE SCALE GENOMIC DNA]</scope>
    <source>
        <strain evidence="2">Daus_M_001</strain>
        <tissue evidence="2">Leg muscle</tissue>
    </source>
</reference>
<keyword evidence="3" id="KW-1185">Reference proteome</keyword>
<evidence type="ECO:0000313" key="3">
    <source>
        <dbReference type="Proteomes" id="UP001159363"/>
    </source>
</evidence>
<feature type="region of interest" description="Disordered" evidence="1">
    <location>
        <begin position="40"/>
        <end position="62"/>
    </location>
</feature>
<dbReference type="Proteomes" id="UP001159363">
    <property type="component" value="Chromosome 12"/>
</dbReference>
<evidence type="ECO:0000256" key="1">
    <source>
        <dbReference type="SAM" id="MobiDB-lite"/>
    </source>
</evidence>
<accession>A0ABQ9GAR2</accession>
<proteinExistence type="predicted"/>
<feature type="region of interest" description="Disordered" evidence="1">
    <location>
        <begin position="92"/>
        <end position="111"/>
    </location>
</feature>
<comment type="caution">
    <text evidence="2">The sequence shown here is derived from an EMBL/GenBank/DDBJ whole genome shotgun (WGS) entry which is preliminary data.</text>
</comment>
<sequence>MAKKWNEDLSSCKQTPPGARYYGWKPGERGLCHRDTAPARRPEMEECRPPTCQSSDTDKTPYDRAKRCRECKINTKASERVNVDAGYTSPFPFGAGRAGSSTTPPPSPRAEEVGAWFSRNDGRQWFAVRNCPRTCDSVFRAVMGALREPARLTQLLAIRRGLFFFKPSPFPSSYVPFPGPTRKRIDGNEEAKRAEGQCPWLTGSYPMKAAGATDALLACPPKHETHITVYIDERARVPRRFQVSRSPRPHFSAGLFSSLHTMGGPVRLTFPVAQSMRMKRREYRATLECKGEGSGRSPMKLANQRRDSYERRSGGYPAGNRTLYALAGVKYHIHYTTAAPQIIRP</sequence>
<protein>
    <submittedName>
        <fullName evidence="2">Uncharacterized protein</fullName>
    </submittedName>
</protein>
<feature type="region of interest" description="Disordered" evidence="1">
    <location>
        <begin position="290"/>
        <end position="314"/>
    </location>
</feature>
<name>A0ABQ9GAR2_9NEOP</name>
<gene>
    <name evidence="2" type="ORF">PR048_028501</name>
</gene>
<dbReference type="EMBL" id="JARBHB010000013">
    <property type="protein sequence ID" value="KAJ8869510.1"/>
    <property type="molecule type" value="Genomic_DNA"/>
</dbReference>